<evidence type="ECO:0000256" key="1">
    <source>
        <dbReference type="ARBA" id="ARBA00004196"/>
    </source>
</evidence>
<dbReference type="AlphaFoldDB" id="A0A9W6LRQ3"/>
<dbReference type="InterPro" id="IPR004852">
    <property type="entry name" value="Di-haem_cyt_c_peroxidsae"/>
</dbReference>
<sequence>MIVQAQKLTLVFGLALFSVGVLDAPALAGGPKEPSPKPAPAGKAKPEAPQSNQQPTPSEVLPVAKNEPAAPAQKDQRPSPEGLKGVPIPTPSNLGEFIADRNAAIVLGKALFWDMQVGSDGVQACASCHFHAGTDNRSKNTLNPGLARASSPTTAAPDYSFQLGGPNYQLSRNDFPFVQFDKPDNSNSWMIRDINDVVGSQGVTLTRFASADPGASADRRDVVSDRIFNVGGANTRRVSDRNTPSTINAVFNFRNFWDGRAQFLFNGVNPFGARDESARVFKTVGNFVTPVRVLIDNASLASQAVGPPSSNFEMSADGRTLMDIGRRLLPARPLAGQRVAPDDSVLGRVANGQGSGLAVQNYAELVRAAFRPEWWNGAQMVEVRAGGEKRVIDGNEPLAGERYNHMEANFSLFFGLAVQMYESTLVSDDAPFDRYMAGDAWAMSKEQKQGMDLFFGKGKCANCHGGAEFTNASVRKTLNEPLQRMKMGDGKTAVYDEGFYNTAVTRTSDDILLGGRDAFGRPLSNTALIQQIGPSAFREMVGVSPNIMVNPGERIAVMGAAKTPTVRNAELTQPFFHNGGDLNLDQLMSFYNRGGNFPRFNKDDLDADIESLKLSDKDKSKIIAFMKALTDERVRRESAPFDHPELRIPSGHVGNASTVATAVAWDKLTARDDLITLPAVGASGGAGSPAQRNFLDVTE</sequence>
<reference evidence="10" key="1">
    <citation type="journal article" date="2023" name="Int. J. Syst. Evol. Microbiol.">
        <title>Methylocystis iwaonis sp. nov., a type II methane-oxidizing bacterium from surface soil of a rice paddy field in Japan, and emended description of the genus Methylocystis (ex Whittenbury et al. 1970) Bowman et al. 1993.</title>
        <authorList>
            <person name="Kaise H."/>
            <person name="Sawadogo J.B."/>
            <person name="Alam M.S."/>
            <person name="Ueno C."/>
            <person name="Dianou D."/>
            <person name="Shinjo R."/>
            <person name="Asakawa S."/>
        </authorList>
    </citation>
    <scope>NUCLEOTIDE SEQUENCE</scope>
    <source>
        <strain evidence="10">LMG27198</strain>
    </source>
</reference>
<evidence type="ECO:0000256" key="8">
    <source>
        <dbReference type="SAM" id="SignalP"/>
    </source>
</evidence>
<keyword evidence="3 6" id="KW-0479">Metal-binding</keyword>
<dbReference type="RefSeq" id="WP_281802325.1">
    <property type="nucleotide sequence ID" value="NZ_BSEC01000001.1"/>
</dbReference>
<evidence type="ECO:0000256" key="5">
    <source>
        <dbReference type="ARBA" id="ARBA00023004"/>
    </source>
</evidence>
<accession>A0A9W6LRQ3</accession>
<evidence type="ECO:0000256" key="7">
    <source>
        <dbReference type="SAM" id="MobiDB-lite"/>
    </source>
</evidence>
<feature type="signal peptide" evidence="8">
    <location>
        <begin position="1"/>
        <end position="23"/>
    </location>
</feature>
<gene>
    <name evidence="10" type="ORF">LMG27198_18470</name>
</gene>
<dbReference type="GO" id="GO:0009055">
    <property type="term" value="F:electron transfer activity"/>
    <property type="evidence" value="ECO:0007669"/>
    <property type="project" value="InterPro"/>
</dbReference>
<evidence type="ECO:0000256" key="2">
    <source>
        <dbReference type="ARBA" id="ARBA00022617"/>
    </source>
</evidence>
<dbReference type="PANTHER" id="PTHR30600">
    <property type="entry name" value="CYTOCHROME C PEROXIDASE-RELATED"/>
    <property type="match status" value="1"/>
</dbReference>
<feature type="domain" description="Cytochrome c" evidence="9">
    <location>
        <begin position="103"/>
        <end position="202"/>
    </location>
</feature>
<comment type="caution">
    <text evidence="10">The sequence shown here is derived from an EMBL/GenBank/DDBJ whole genome shotgun (WGS) entry which is preliminary data.</text>
</comment>
<evidence type="ECO:0000256" key="3">
    <source>
        <dbReference type="ARBA" id="ARBA00022723"/>
    </source>
</evidence>
<feature type="region of interest" description="Disordered" evidence="7">
    <location>
        <begin position="28"/>
        <end position="88"/>
    </location>
</feature>
<dbReference type="Proteomes" id="UP001144323">
    <property type="component" value="Unassembled WGS sequence"/>
</dbReference>
<evidence type="ECO:0000259" key="9">
    <source>
        <dbReference type="PROSITE" id="PS51007"/>
    </source>
</evidence>
<dbReference type="EMBL" id="BSEC01000001">
    <property type="protein sequence ID" value="GLI92855.1"/>
    <property type="molecule type" value="Genomic_DNA"/>
</dbReference>
<evidence type="ECO:0000313" key="10">
    <source>
        <dbReference type="EMBL" id="GLI92855.1"/>
    </source>
</evidence>
<keyword evidence="8" id="KW-0732">Signal</keyword>
<evidence type="ECO:0000256" key="6">
    <source>
        <dbReference type="PROSITE-ProRule" id="PRU00433"/>
    </source>
</evidence>
<dbReference type="GO" id="GO:0046872">
    <property type="term" value="F:metal ion binding"/>
    <property type="evidence" value="ECO:0007669"/>
    <property type="project" value="UniProtKB-KW"/>
</dbReference>
<dbReference type="InterPro" id="IPR036909">
    <property type="entry name" value="Cyt_c-like_dom_sf"/>
</dbReference>
<keyword evidence="4" id="KW-0560">Oxidoreductase</keyword>
<protein>
    <recommendedName>
        <fullName evidence="9">Cytochrome c domain-containing protein</fullName>
    </recommendedName>
</protein>
<organism evidence="10 11">
    <name type="scientific">Methylocystis echinoides</name>
    <dbReference type="NCBI Taxonomy" id="29468"/>
    <lineage>
        <taxon>Bacteria</taxon>
        <taxon>Pseudomonadati</taxon>
        <taxon>Pseudomonadota</taxon>
        <taxon>Alphaproteobacteria</taxon>
        <taxon>Hyphomicrobiales</taxon>
        <taxon>Methylocystaceae</taxon>
        <taxon>Methylocystis</taxon>
    </lineage>
</organism>
<dbReference type="GO" id="GO:0020037">
    <property type="term" value="F:heme binding"/>
    <property type="evidence" value="ECO:0007669"/>
    <property type="project" value="InterPro"/>
</dbReference>
<dbReference type="InterPro" id="IPR051395">
    <property type="entry name" value="Cytochrome_c_Peroxidase/MauG"/>
</dbReference>
<dbReference type="InterPro" id="IPR009056">
    <property type="entry name" value="Cyt_c-like_dom"/>
</dbReference>
<evidence type="ECO:0000256" key="4">
    <source>
        <dbReference type="ARBA" id="ARBA00023002"/>
    </source>
</evidence>
<dbReference type="GO" id="GO:0030313">
    <property type="term" value="C:cell envelope"/>
    <property type="evidence" value="ECO:0007669"/>
    <property type="project" value="UniProtKB-SubCell"/>
</dbReference>
<dbReference type="GO" id="GO:0004130">
    <property type="term" value="F:cytochrome-c peroxidase activity"/>
    <property type="evidence" value="ECO:0007669"/>
    <property type="project" value="TreeGrafter"/>
</dbReference>
<keyword evidence="2 6" id="KW-0349">Heme</keyword>
<dbReference type="SUPFAM" id="SSF46626">
    <property type="entry name" value="Cytochrome c"/>
    <property type="match status" value="2"/>
</dbReference>
<feature type="chain" id="PRO_5040981440" description="Cytochrome c domain-containing protein" evidence="8">
    <location>
        <begin position="24"/>
        <end position="699"/>
    </location>
</feature>
<proteinExistence type="predicted"/>
<name>A0A9W6LRQ3_9HYPH</name>
<dbReference type="PROSITE" id="PS51007">
    <property type="entry name" value="CYTC"/>
    <property type="match status" value="2"/>
</dbReference>
<evidence type="ECO:0000313" key="11">
    <source>
        <dbReference type="Proteomes" id="UP001144323"/>
    </source>
</evidence>
<comment type="subcellular location">
    <subcellularLocation>
        <location evidence="1">Cell envelope</location>
    </subcellularLocation>
</comment>
<feature type="domain" description="Cytochrome c" evidence="9">
    <location>
        <begin position="445"/>
        <end position="630"/>
    </location>
</feature>
<keyword evidence="5 6" id="KW-0408">Iron</keyword>
<keyword evidence="11" id="KW-1185">Reference proteome</keyword>
<feature type="compositionally biased region" description="Low complexity" evidence="7">
    <location>
        <begin position="40"/>
        <end position="49"/>
    </location>
</feature>
<dbReference type="Gene3D" id="1.10.760.10">
    <property type="entry name" value="Cytochrome c-like domain"/>
    <property type="match status" value="3"/>
</dbReference>
<dbReference type="Pfam" id="PF03150">
    <property type="entry name" value="CCP_MauG"/>
    <property type="match status" value="2"/>
</dbReference>